<evidence type="ECO:0000313" key="2">
    <source>
        <dbReference type="EMBL" id="KAF5900118.1"/>
    </source>
</evidence>
<keyword evidence="1" id="KW-0472">Membrane</keyword>
<organism evidence="2 3">
    <name type="scientific">Clarias magur</name>
    <name type="common">Asian catfish</name>
    <name type="synonym">Macropteronotus magur</name>
    <dbReference type="NCBI Taxonomy" id="1594786"/>
    <lineage>
        <taxon>Eukaryota</taxon>
        <taxon>Metazoa</taxon>
        <taxon>Chordata</taxon>
        <taxon>Craniata</taxon>
        <taxon>Vertebrata</taxon>
        <taxon>Euteleostomi</taxon>
        <taxon>Actinopterygii</taxon>
        <taxon>Neopterygii</taxon>
        <taxon>Teleostei</taxon>
        <taxon>Ostariophysi</taxon>
        <taxon>Siluriformes</taxon>
        <taxon>Clariidae</taxon>
        <taxon>Clarias</taxon>
    </lineage>
</organism>
<feature type="non-terminal residue" evidence="2">
    <location>
        <position position="1"/>
    </location>
</feature>
<keyword evidence="1" id="KW-0812">Transmembrane</keyword>
<keyword evidence="3" id="KW-1185">Reference proteome</keyword>
<accession>A0A8J4U5A9</accession>
<protein>
    <submittedName>
        <fullName evidence="2">Uncharacterized protein</fullName>
    </submittedName>
</protein>
<dbReference type="EMBL" id="QNUK01000145">
    <property type="protein sequence ID" value="KAF5900118.1"/>
    <property type="molecule type" value="Genomic_DNA"/>
</dbReference>
<evidence type="ECO:0000313" key="3">
    <source>
        <dbReference type="Proteomes" id="UP000727407"/>
    </source>
</evidence>
<keyword evidence="1" id="KW-1133">Transmembrane helix</keyword>
<reference evidence="2" key="1">
    <citation type="submission" date="2020-07" db="EMBL/GenBank/DDBJ databases">
        <title>Clarias magur genome sequencing, assembly and annotation.</title>
        <authorList>
            <person name="Kushwaha B."/>
            <person name="Kumar R."/>
            <person name="Das P."/>
            <person name="Joshi C.G."/>
            <person name="Kumar D."/>
            <person name="Nagpure N.S."/>
            <person name="Pandey M."/>
            <person name="Agarwal S."/>
            <person name="Srivastava S."/>
            <person name="Singh M."/>
            <person name="Sahoo L."/>
            <person name="Jayasankar P."/>
            <person name="Meher P.K."/>
            <person name="Koringa P.G."/>
            <person name="Iquebal M.A."/>
            <person name="Das S.P."/>
            <person name="Bit A."/>
            <person name="Patnaik S."/>
            <person name="Patel N."/>
            <person name="Shah T.M."/>
            <person name="Hinsu A."/>
            <person name="Jena J.K."/>
        </authorList>
    </citation>
    <scope>NUCLEOTIDE SEQUENCE</scope>
    <source>
        <strain evidence="2">CIFAMagur01</strain>
        <tissue evidence="2">Testis</tissue>
    </source>
</reference>
<feature type="transmembrane region" description="Helical" evidence="1">
    <location>
        <begin position="27"/>
        <end position="54"/>
    </location>
</feature>
<proteinExistence type="predicted"/>
<evidence type="ECO:0000256" key="1">
    <source>
        <dbReference type="SAM" id="Phobius"/>
    </source>
</evidence>
<comment type="caution">
    <text evidence="2">The sequence shown here is derived from an EMBL/GenBank/DDBJ whole genome shotgun (WGS) entry which is preliminary data.</text>
</comment>
<dbReference type="Proteomes" id="UP000727407">
    <property type="component" value="Unassembled WGS sequence"/>
</dbReference>
<sequence>TGNRSGSMGRLNRELIQAEGLFLDRAWLTGCFCALPLTLCVLALPAGQIFLSALDNQRLSQMWWELGLLGAPL</sequence>
<dbReference type="AlphaFoldDB" id="A0A8J4U5A9"/>
<gene>
    <name evidence="2" type="ORF">DAT39_010192</name>
</gene>
<name>A0A8J4U5A9_CLAMG</name>